<evidence type="ECO:0000256" key="2">
    <source>
        <dbReference type="ARBA" id="ARBA00022801"/>
    </source>
</evidence>
<keyword evidence="2" id="KW-0378">Hydrolase</keyword>
<evidence type="ECO:0000259" key="7">
    <source>
        <dbReference type="Pfam" id="PF17839"/>
    </source>
</evidence>
<protein>
    <submittedName>
        <fullName evidence="8">Metallophosphoesterase</fullName>
    </submittedName>
</protein>
<dbReference type="PANTHER" id="PTHR42988">
    <property type="entry name" value="PHOSPHOHYDROLASE"/>
    <property type="match status" value="1"/>
</dbReference>
<feature type="domain" description="Cyclic nucleotide phosphodiesterase C-terminal" evidence="7">
    <location>
        <begin position="332"/>
        <end position="438"/>
    </location>
</feature>
<dbReference type="Pfam" id="PF17839">
    <property type="entry name" value="CNP_C_terminal"/>
    <property type="match status" value="1"/>
</dbReference>
<evidence type="ECO:0000313" key="9">
    <source>
        <dbReference type="Proteomes" id="UP001597212"/>
    </source>
</evidence>
<organism evidence="8 9">
    <name type="scientific">Lacticaseibacillus hegangensis</name>
    <dbReference type="NCBI Taxonomy" id="2486010"/>
    <lineage>
        <taxon>Bacteria</taxon>
        <taxon>Bacillati</taxon>
        <taxon>Bacillota</taxon>
        <taxon>Bacilli</taxon>
        <taxon>Lactobacillales</taxon>
        <taxon>Lactobacillaceae</taxon>
        <taxon>Lacticaseibacillus</taxon>
    </lineage>
</organism>
<dbReference type="InterPro" id="IPR029052">
    <property type="entry name" value="Metallo-depent_PP-like"/>
</dbReference>
<dbReference type="InterPro" id="IPR004843">
    <property type="entry name" value="Calcineurin-like_PHP"/>
</dbReference>
<keyword evidence="5" id="KW-0732">Signal</keyword>
<comment type="caution">
    <text evidence="8">The sequence shown here is derived from an EMBL/GenBank/DDBJ whole genome shotgun (WGS) entry which is preliminary data.</text>
</comment>
<dbReference type="InterPro" id="IPR012365">
    <property type="entry name" value="Pesteras_lmo2642"/>
</dbReference>
<evidence type="ECO:0000256" key="4">
    <source>
        <dbReference type="ARBA" id="ARBA00025742"/>
    </source>
</evidence>
<dbReference type="InterPro" id="IPR040869">
    <property type="entry name" value="CNP_C"/>
</dbReference>
<dbReference type="EMBL" id="JBHTOK010000010">
    <property type="protein sequence ID" value="MFD1440265.1"/>
    <property type="molecule type" value="Genomic_DNA"/>
</dbReference>
<keyword evidence="3" id="KW-0408">Iron</keyword>
<name>A0ABW4CUS2_9LACO</name>
<evidence type="ECO:0000256" key="3">
    <source>
        <dbReference type="ARBA" id="ARBA00023004"/>
    </source>
</evidence>
<dbReference type="PANTHER" id="PTHR42988:SF2">
    <property type="entry name" value="CYCLIC NUCLEOTIDE PHOSPHODIESTERASE CBUA0032-RELATED"/>
    <property type="match status" value="1"/>
</dbReference>
<dbReference type="Proteomes" id="UP001597212">
    <property type="component" value="Unassembled WGS sequence"/>
</dbReference>
<gene>
    <name evidence="8" type="ORF">ACFQ5K_02500</name>
</gene>
<sequence length="447" mass="49555">MMKWLGKIGGALLALVLLAWGLTAAAPQHAQAAKTLTSSRTPTFWVLSDDHFIAPALHDNRTAFREIQQSAAGKDLRYQPIAIRALVHEALTARPRPTAVILTGDVTLNGAKASAESLAKRLAPLQKAGIHVLAIPGNHDIYDGWARKYQGKQQLKVEQISPTDWRNIFSDGYRNETSEDADSLSYTMNLNRDYQLIMLDSNIYTIQPSNRNPNTGGELKPATMSWLRSRLAAGQKAGRTSLVFMHHNLYSHNAMVNHGYVLNNASALRKLLTTYHVPVVFSGHIHAQDIKSGSQPGEPVEIVNGAFSISPGGYGVVQLTPTKLTYDRKAVNVLPVLSAKQRQNPDLRHYQPYLKRLFLQNGEALALNSLYGKKLSPQKQAAGVKFLGQLNWRFFTGQDALSNAQAAKLRKTPGYQVDNQLPSLHRYMQSIMQDKDRNDLHQVIATN</sequence>
<evidence type="ECO:0000256" key="1">
    <source>
        <dbReference type="ARBA" id="ARBA00022723"/>
    </source>
</evidence>
<reference evidence="9" key="1">
    <citation type="journal article" date="2019" name="Int. J. Syst. Evol. Microbiol.">
        <title>The Global Catalogue of Microorganisms (GCM) 10K type strain sequencing project: providing services to taxonomists for standard genome sequencing and annotation.</title>
        <authorList>
            <consortium name="The Broad Institute Genomics Platform"/>
            <consortium name="The Broad Institute Genome Sequencing Center for Infectious Disease"/>
            <person name="Wu L."/>
            <person name="Ma J."/>
        </authorList>
    </citation>
    <scope>NUCLEOTIDE SEQUENCE [LARGE SCALE GENOMIC DNA]</scope>
    <source>
        <strain evidence="9">CCM 8912</strain>
    </source>
</reference>
<feature type="chain" id="PRO_5046440331" evidence="5">
    <location>
        <begin position="26"/>
        <end position="447"/>
    </location>
</feature>
<dbReference type="Gene3D" id="1.10.246.180">
    <property type="match status" value="1"/>
</dbReference>
<evidence type="ECO:0000259" key="6">
    <source>
        <dbReference type="Pfam" id="PF00149"/>
    </source>
</evidence>
<proteinExistence type="inferred from homology"/>
<feature type="domain" description="Calcineurin-like phosphoesterase" evidence="6">
    <location>
        <begin position="44"/>
        <end position="287"/>
    </location>
</feature>
<dbReference type="Pfam" id="PF00149">
    <property type="entry name" value="Metallophos"/>
    <property type="match status" value="1"/>
</dbReference>
<dbReference type="PIRSF" id="PIRSF034890">
    <property type="entry name" value="Pesteras_lmo2642"/>
    <property type="match status" value="1"/>
</dbReference>
<comment type="similarity">
    <text evidence="4">Belongs to the cyclic nucleotide phosphodiesterase class-III family.</text>
</comment>
<evidence type="ECO:0000313" key="8">
    <source>
        <dbReference type="EMBL" id="MFD1440265.1"/>
    </source>
</evidence>
<dbReference type="InterPro" id="IPR050884">
    <property type="entry name" value="CNP_phosphodiesterase-III"/>
</dbReference>
<evidence type="ECO:0000256" key="5">
    <source>
        <dbReference type="SAM" id="SignalP"/>
    </source>
</evidence>
<feature type="signal peptide" evidence="5">
    <location>
        <begin position="1"/>
        <end position="25"/>
    </location>
</feature>
<keyword evidence="9" id="KW-1185">Reference proteome</keyword>
<keyword evidence="1" id="KW-0479">Metal-binding</keyword>
<accession>A0ABW4CUS2</accession>
<dbReference type="SUPFAM" id="SSF56300">
    <property type="entry name" value="Metallo-dependent phosphatases"/>
    <property type="match status" value="1"/>
</dbReference>
<dbReference type="RefSeq" id="WP_225419341.1">
    <property type="nucleotide sequence ID" value="NZ_JBHTOK010000010.1"/>
</dbReference>
<dbReference type="Gene3D" id="3.60.21.10">
    <property type="match status" value="1"/>
</dbReference>